<dbReference type="Gene3D" id="3.40.190.10">
    <property type="entry name" value="Periplasmic binding protein-like II"/>
    <property type="match status" value="2"/>
</dbReference>
<organism evidence="3 4">
    <name type="scientific">Crinalium epipsammum PCC 9333</name>
    <dbReference type="NCBI Taxonomy" id="1173022"/>
    <lineage>
        <taxon>Bacteria</taxon>
        <taxon>Bacillati</taxon>
        <taxon>Cyanobacteriota</taxon>
        <taxon>Cyanophyceae</taxon>
        <taxon>Gomontiellales</taxon>
        <taxon>Gomontiellaceae</taxon>
        <taxon>Crinalium</taxon>
    </lineage>
</organism>
<sequence length="279" mass="30171">MRLQGTLYLAIALSLCCGLQSCTERPKAGVKQQKLIITGASTIAPLVSELSKRFEKQHPGTRIDVHTGGSARGLADAHQGLSDIGMVSESLTEEEQKGMQVFLIGRDGVSIIVHADNALNQIVSKQVVAVYTGKIKNWKDLGGKDVPITLVHKAEGRSTLTLFLHYFGIDNKAVKADVVVGDDQQGIKTVAGNPNAIGYVSIGSAEQDIKQGGKIKLLTLDGVKATSSTVADKSFPLLRQLNLVTKGQPTELTKQFIDFTQAQENYDIFRKENFVPAKR</sequence>
<name>K9VUA4_9CYAN</name>
<dbReference type="eggNOG" id="COG0226">
    <property type="taxonomic scope" value="Bacteria"/>
</dbReference>
<accession>K9VUA4</accession>
<evidence type="ECO:0000313" key="3">
    <source>
        <dbReference type="EMBL" id="AFZ11688.1"/>
    </source>
</evidence>
<reference evidence="3 4" key="1">
    <citation type="submission" date="2012-06" db="EMBL/GenBank/DDBJ databases">
        <title>Finished chromosome of genome of Crinalium epipsammum PCC 9333.</title>
        <authorList>
            <consortium name="US DOE Joint Genome Institute"/>
            <person name="Gugger M."/>
            <person name="Coursin T."/>
            <person name="Rippka R."/>
            <person name="Tandeau De Marsac N."/>
            <person name="Huntemann M."/>
            <person name="Wei C.-L."/>
            <person name="Han J."/>
            <person name="Detter J.C."/>
            <person name="Han C."/>
            <person name="Tapia R."/>
            <person name="Davenport K."/>
            <person name="Daligault H."/>
            <person name="Erkkila T."/>
            <person name="Gu W."/>
            <person name="Munk A.C.C."/>
            <person name="Teshima H."/>
            <person name="Xu Y."/>
            <person name="Chain P."/>
            <person name="Chen A."/>
            <person name="Krypides N."/>
            <person name="Mavromatis K."/>
            <person name="Markowitz V."/>
            <person name="Szeto E."/>
            <person name="Ivanova N."/>
            <person name="Mikhailova N."/>
            <person name="Ovchinnikova G."/>
            <person name="Pagani I."/>
            <person name="Pati A."/>
            <person name="Goodwin L."/>
            <person name="Peters L."/>
            <person name="Pitluck S."/>
            <person name="Woyke T."/>
            <person name="Kerfeld C."/>
        </authorList>
    </citation>
    <scope>NUCLEOTIDE SEQUENCE [LARGE SCALE GENOMIC DNA]</scope>
    <source>
        <strain evidence="3 4">PCC 9333</strain>
    </source>
</reference>
<dbReference type="SUPFAM" id="SSF53850">
    <property type="entry name" value="Periplasmic binding protein-like II"/>
    <property type="match status" value="1"/>
</dbReference>
<keyword evidence="1" id="KW-0732">Signal</keyword>
<dbReference type="InterPro" id="IPR050811">
    <property type="entry name" value="Phosphate_ABC_transporter"/>
</dbReference>
<gene>
    <name evidence="3" type="ORF">Cri9333_0768</name>
</gene>
<dbReference type="PATRIC" id="fig|1173022.3.peg.837"/>
<dbReference type="OrthoDB" id="454818at2"/>
<dbReference type="PANTHER" id="PTHR30570:SF1">
    <property type="entry name" value="PHOSPHATE-BINDING PROTEIN PSTS"/>
    <property type="match status" value="1"/>
</dbReference>
<feature type="domain" description="PBP" evidence="2">
    <location>
        <begin position="33"/>
        <end position="261"/>
    </location>
</feature>
<dbReference type="HOGENOM" id="CLU_026228_5_1_3"/>
<dbReference type="CDD" id="cd13653">
    <property type="entry name" value="PBP2_phosphate_like_1"/>
    <property type="match status" value="1"/>
</dbReference>
<dbReference type="Proteomes" id="UP000010472">
    <property type="component" value="Chromosome"/>
</dbReference>
<dbReference type="InterPro" id="IPR024370">
    <property type="entry name" value="PBP_domain"/>
</dbReference>
<dbReference type="EMBL" id="CP003620">
    <property type="protein sequence ID" value="AFZ11688.1"/>
    <property type="molecule type" value="Genomic_DNA"/>
</dbReference>
<dbReference type="PANTHER" id="PTHR30570">
    <property type="entry name" value="PERIPLASMIC PHOSPHATE BINDING COMPONENT OF PHOSPHATE ABC TRANSPORTER"/>
    <property type="match status" value="1"/>
</dbReference>
<evidence type="ECO:0000256" key="1">
    <source>
        <dbReference type="ARBA" id="ARBA00022729"/>
    </source>
</evidence>
<evidence type="ECO:0000259" key="2">
    <source>
        <dbReference type="Pfam" id="PF12849"/>
    </source>
</evidence>
<dbReference type="AlphaFoldDB" id="K9VUA4"/>
<proteinExistence type="predicted"/>
<dbReference type="PROSITE" id="PS51257">
    <property type="entry name" value="PROKAR_LIPOPROTEIN"/>
    <property type="match status" value="1"/>
</dbReference>
<evidence type="ECO:0000313" key="4">
    <source>
        <dbReference type="Proteomes" id="UP000010472"/>
    </source>
</evidence>
<dbReference type="Pfam" id="PF12849">
    <property type="entry name" value="PBP_like_2"/>
    <property type="match status" value="1"/>
</dbReference>
<dbReference type="KEGG" id="cep:Cri9333_0768"/>
<dbReference type="STRING" id="1173022.Cri9333_0768"/>
<protein>
    <submittedName>
        <fullName evidence="3">Phosphate ABC transporter substrate-binding protein, PhoT family</fullName>
    </submittedName>
</protein>
<keyword evidence="4" id="KW-1185">Reference proteome</keyword>
<dbReference type="RefSeq" id="WP_015201810.1">
    <property type="nucleotide sequence ID" value="NC_019753.1"/>
</dbReference>